<dbReference type="SUPFAM" id="SSF53474">
    <property type="entry name" value="alpha/beta-Hydrolases"/>
    <property type="match status" value="1"/>
</dbReference>
<dbReference type="InterPro" id="IPR050300">
    <property type="entry name" value="GDXG_lipolytic_enzyme"/>
</dbReference>
<evidence type="ECO:0000313" key="5">
    <source>
        <dbReference type="Proteomes" id="UP001501495"/>
    </source>
</evidence>
<dbReference type="GO" id="GO:0016787">
    <property type="term" value="F:hydrolase activity"/>
    <property type="evidence" value="ECO:0007669"/>
    <property type="project" value="UniProtKB-KW"/>
</dbReference>
<sequence>MRTVSHSQSTSRVDAVRARAEKAVFTGLLALPERIQRMLAGRPVVRDGQTLATETQLTLRLQKVSGLPPVETLPIVPQGRDALLHQSLLAGGSLPIGATRDLEAAGLPARLYTPRGLRPGTPSGLLVFLHGGGFIYGDLDSHDAPCRLLAERAGVRVLSIEYRLAPEDVFPAAHDDCVAAYRWAVEHAAELDADPARLAVGGDSAGGNLAAWVAIEAAREGLPCAFQLLVYPTVDAHHATESARLFAAGFFLTKQFMDLASDTYIPADADLDDPRLSPILAELPDGLAPAYLCTAGFDPLRDEGEAYARKLADAGVPVEMKRFPDQIHGFLNIVGVGRTSRSAVEEIAAALRRGLAGRVTGPDATASTPA</sequence>
<name>A0ABP7XC07_9ACTN</name>
<dbReference type="Gene3D" id="3.40.50.1820">
    <property type="entry name" value="alpha/beta hydrolase"/>
    <property type="match status" value="1"/>
</dbReference>
<gene>
    <name evidence="4" type="ORF">GCM10022215_06540</name>
</gene>
<comment type="similarity">
    <text evidence="1">Belongs to the 'GDXG' lipolytic enzyme family.</text>
</comment>
<proteinExistence type="inferred from homology"/>
<dbReference type="PANTHER" id="PTHR48081">
    <property type="entry name" value="AB HYDROLASE SUPERFAMILY PROTEIN C4A8.06C"/>
    <property type="match status" value="1"/>
</dbReference>
<organism evidence="4 5">
    <name type="scientific">Nocardioides fonticola</name>
    <dbReference type="NCBI Taxonomy" id="450363"/>
    <lineage>
        <taxon>Bacteria</taxon>
        <taxon>Bacillati</taxon>
        <taxon>Actinomycetota</taxon>
        <taxon>Actinomycetes</taxon>
        <taxon>Propionibacteriales</taxon>
        <taxon>Nocardioidaceae</taxon>
        <taxon>Nocardioides</taxon>
    </lineage>
</organism>
<comment type="caution">
    <text evidence="4">The sequence shown here is derived from an EMBL/GenBank/DDBJ whole genome shotgun (WGS) entry which is preliminary data.</text>
</comment>
<dbReference type="PANTHER" id="PTHR48081:SF8">
    <property type="entry name" value="ALPHA_BETA HYDROLASE FOLD-3 DOMAIN-CONTAINING PROTEIN-RELATED"/>
    <property type="match status" value="1"/>
</dbReference>
<feature type="domain" description="Alpha/beta hydrolase fold-3" evidence="3">
    <location>
        <begin position="126"/>
        <end position="331"/>
    </location>
</feature>
<keyword evidence="5" id="KW-1185">Reference proteome</keyword>
<dbReference type="PROSITE" id="PS01173">
    <property type="entry name" value="LIPASE_GDXG_HIS"/>
    <property type="match status" value="1"/>
</dbReference>
<evidence type="ECO:0000259" key="3">
    <source>
        <dbReference type="Pfam" id="PF07859"/>
    </source>
</evidence>
<reference evidence="5" key="1">
    <citation type="journal article" date="2019" name="Int. J. Syst. Evol. Microbiol.">
        <title>The Global Catalogue of Microorganisms (GCM) 10K type strain sequencing project: providing services to taxonomists for standard genome sequencing and annotation.</title>
        <authorList>
            <consortium name="The Broad Institute Genomics Platform"/>
            <consortium name="The Broad Institute Genome Sequencing Center for Infectious Disease"/>
            <person name="Wu L."/>
            <person name="Ma J."/>
        </authorList>
    </citation>
    <scope>NUCLEOTIDE SEQUENCE [LARGE SCALE GENOMIC DNA]</scope>
    <source>
        <strain evidence="5">JCM 16703</strain>
    </source>
</reference>
<dbReference type="InterPro" id="IPR013094">
    <property type="entry name" value="AB_hydrolase_3"/>
</dbReference>
<dbReference type="Proteomes" id="UP001501495">
    <property type="component" value="Unassembled WGS sequence"/>
</dbReference>
<dbReference type="Pfam" id="PF07859">
    <property type="entry name" value="Abhydrolase_3"/>
    <property type="match status" value="1"/>
</dbReference>
<protein>
    <submittedName>
        <fullName evidence="4">Alpha/beta hydrolase</fullName>
    </submittedName>
</protein>
<dbReference type="InterPro" id="IPR029058">
    <property type="entry name" value="AB_hydrolase_fold"/>
</dbReference>
<evidence type="ECO:0000256" key="1">
    <source>
        <dbReference type="ARBA" id="ARBA00010515"/>
    </source>
</evidence>
<dbReference type="InterPro" id="IPR002168">
    <property type="entry name" value="Lipase_GDXG_HIS_AS"/>
</dbReference>
<keyword evidence="2 4" id="KW-0378">Hydrolase</keyword>
<evidence type="ECO:0000256" key="2">
    <source>
        <dbReference type="ARBA" id="ARBA00022801"/>
    </source>
</evidence>
<dbReference type="EMBL" id="BAAAZH010000006">
    <property type="protein sequence ID" value="GAA4111012.1"/>
    <property type="molecule type" value="Genomic_DNA"/>
</dbReference>
<accession>A0ABP7XC07</accession>
<evidence type="ECO:0000313" key="4">
    <source>
        <dbReference type="EMBL" id="GAA4111012.1"/>
    </source>
</evidence>